<dbReference type="AlphaFoldDB" id="A0A0G9H4T9"/>
<accession>A0A0G9H4T9</accession>
<dbReference type="EMBL" id="JPLA01000015">
    <property type="protein sequence ID" value="KLD64593.1"/>
    <property type="molecule type" value="Genomic_DNA"/>
</dbReference>
<protein>
    <submittedName>
        <fullName evidence="1">Uncharacterized protein</fullName>
    </submittedName>
</protein>
<proteinExistence type="predicted"/>
<comment type="caution">
    <text evidence="1">The sequence shown here is derived from an EMBL/GenBank/DDBJ whole genome shotgun (WGS) entry which is preliminary data.</text>
</comment>
<sequence>MTDALLDALCLIPCICRTRDDTERQWGPRAPVALIYAQIGRALIDHAEALDDPTHAYLLGVLSAALRRTEPKHLVRQPLISTAIARGEQRLASDHRLLCLLRSL</sequence>
<name>A0A0G9H4T9_9GAMM</name>
<dbReference type="PATRIC" id="fig|1440762.4.peg.753"/>
<reference evidence="1 2" key="1">
    <citation type="journal article" date="2015" name="Antonie Van Leeuwenhoek">
        <title>A phylogenomic and molecular marker based taxonomic framework for the order Xanthomonadales: proposal to transfer the families Algiphilaceae and Solimonadaceae to the order Nevskiales ord. nov. and to create a new family within the order Xanthomonadales, the family Rhodanobacteraceae fam. nov., containing the genus Rhodanobacter and its closest relatives.</title>
        <authorList>
            <person name="Naushad S."/>
            <person name="Adeolu M."/>
            <person name="Wong S."/>
            <person name="Sohail M."/>
            <person name="Schellhorn H.E."/>
            <person name="Gupta R.S."/>
        </authorList>
    </citation>
    <scope>NUCLEOTIDE SEQUENCE [LARGE SCALE GENOMIC DNA]</scope>
    <source>
        <strain evidence="1 2">DSM 16301</strain>
    </source>
</reference>
<dbReference type="Proteomes" id="UP000035481">
    <property type="component" value="Unassembled WGS sequence"/>
</dbReference>
<evidence type="ECO:0000313" key="1">
    <source>
        <dbReference type="EMBL" id="KLD64593.1"/>
    </source>
</evidence>
<evidence type="ECO:0000313" key="2">
    <source>
        <dbReference type="Proteomes" id="UP000035481"/>
    </source>
</evidence>
<gene>
    <name evidence="1" type="ORF">Y882_06950</name>
</gene>
<organism evidence="1 2">
    <name type="scientific">Dyella japonica DSM 16301</name>
    <dbReference type="NCBI Taxonomy" id="1440762"/>
    <lineage>
        <taxon>Bacteria</taxon>
        <taxon>Pseudomonadati</taxon>
        <taxon>Pseudomonadota</taxon>
        <taxon>Gammaproteobacteria</taxon>
        <taxon>Lysobacterales</taxon>
        <taxon>Rhodanobacteraceae</taxon>
        <taxon>Dyella</taxon>
    </lineage>
</organism>